<name>A0A8B8EN88_CRAVI</name>
<reference evidence="4" key="1">
    <citation type="submission" date="2025-08" db="UniProtKB">
        <authorList>
            <consortium name="RefSeq"/>
        </authorList>
    </citation>
    <scope>IDENTIFICATION</scope>
    <source>
        <tissue evidence="4">Whole sample</tissue>
    </source>
</reference>
<organism evidence="3 4">
    <name type="scientific">Crassostrea virginica</name>
    <name type="common">Eastern oyster</name>
    <dbReference type="NCBI Taxonomy" id="6565"/>
    <lineage>
        <taxon>Eukaryota</taxon>
        <taxon>Metazoa</taxon>
        <taxon>Spiralia</taxon>
        <taxon>Lophotrochozoa</taxon>
        <taxon>Mollusca</taxon>
        <taxon>Bivalvia</taxon>
        <taxon>Autobranchia</taxon>
        <taxon>Pteriomorphia</taxon>
        <taxon>Ostreida</taxon>
        <taxon>Ostreoidea</taxon>
        <taxon>Ostreidae</taxon>
        <taxon>Crassostrea</taxon>
    </lineage>
</organism>
<sequence>MYNSNMAWTNSFYLIFISQLTHFKGTLSLTCKTYYSSNSSLFYYEYCSIGCCGTERSFKCCASENTGAIVGGVVGAVLFFLFVGAVSFICWQNSKKKKNTNIDVEPEIDELGYELEVMGEMSPYPTERDNFRSPLSPSHLQGDFRHHPGVTDTETFPGQYGHPPPEYSEDIPPMSPPPTYREREATQLSNDERY</sequence>
<feature type="transmembrane region" description="Helical" evidence="2">
    <location>
        <begin position="68"/>
        <end position="91"/>
    </location>
</feature>
<keyword evidence="2" id="KW-0472">Membrane</keyword>
<evidence type="ECO:0000313" key="4">
    <source>
        <dbReference type="RefSeq" id="XP_022341385.1"/>
    </source>
</evidence>
<protein>
    <submittedName>
        <fullName evidence="4">Uncharacterized protein LOC111135527</fullName>
    </submittedName>
</protein>
<dbReference type="KEGG" id="cvn:111135527"/>
<proteinExistence type="predicted"/>
<dbReference type="RefSeq" id="XP_022341385.1">
    <property type="nucleotide sequence ID" value="XM_022485677.1"/>
</dbReference>
<accession>A0A8B8EN88</accession>
<feature type="region of interest" description="Disordered" evidence="1">
    <location>
        <begin position="124"/>
        <end position="194"/>
    </location>
</feature>
<evidence type="ECO:0000313" key="3">
    <source>
        <dbReference type="Proteomes" id="UP000694844"/>
    </source>
</evidence>
<dbReference type="AlphaFoldDB" id="A0A8B8EN88"/>
<evidence type="ECO:0000256" key="2">
    <source>
        <dbReference type="SAM" id="Phobius"/>
    </source>
</evidence>
<keyword evidence="2" id="KW-0812">Transmembrane</keyword>
<evidence type="ECO:0000256" key="1">
    <source>
        <dbReference type="SAM" id="MobiDB-lite"/>
    </source>
</evidence>
<keyword evidence="2" id="KW-1133">Transmembrane helix</keyword>
<keyword evidence="3" id="KW-1185">Reference proteome</keyword>
<gene>
    <name evidence="4" type="primary">LOC111135527</name>
</gene>
<dbReference type="OrthoDB" id="10385788at2759"/>
<dbReference type="Proteomes" id="UP000694844">
    <property type="component" value="Chromosome 5"/>
</dbReference>
<dbReference type="GeneID" id="111135527"/>
<feature type="compositionally biased region" description="Basic and acidic residues" evidence="1">
    <location>
        <begin position="180"/>
        <end position="194"/>
    </location>
</feature>